<evidence type="ECO:0000256" key="7">
    <source>
        <dbReference type="ARBA" id="ARBA00023033"/>
    </source>
</evidence>
<dbReference type="Gene3D" id="1.10.630.10">
    <property type="entry name" value="Cytochrome P450"/>
    <property type="match status" value="2"/>
</dbReference>
<dbReference type="Pfam" id="PF00067">
    <property type="entry name" value="p450"/>
    <property type="match status" value="2"/>
</dbReference>
<evidence type="ECO:0000256" key="8">
    <source>
        <dbReference type="PIRSR" id="PIRSR602401-1"/>
    </source>
</evidence>
<protein>
    <recommendedName>
        <fullName evidence="11">Cytochrome P450</fullName>
    </recommendedName>
</protein>
<keyword evidence="7" id="KW-0503">Monooxygenase</keyword>
<comment type="cofactor">
    <cofactor evidence="1 8">
        <name>heme</name>
        <dbReference type="ChEBI" id="CHEBI:30413"/>
    </cofactor>
</comment>
<dbReference type="InterPro" id="IPR036396">
    <property type="entry name" value="Cyt_P450_sf"/>
</dbReference>
<dbReference type="PANTHER" id="PTHR24279">
    <property type="entry name" value="CYTOCHROME P450"/>
    <property type="match status" value="1"/>
</dbReference>
<dbReference type="EMBL" id="CADEPI010000009">
    <property type="protein sequence ID" value="CAB3362649.1"/>
    <property type="molecule type" value="Genomic_DNA"/>
</dbReference>
<evidence type="ECO:0000256" key="1">
    <source>
        <dbReference type="ARBA" id="ARBA00001971"/>
    </source>
</evidence>
<dbReference type="AlphaFoldDB" id="A0A8S1CB21"/>
<dbReference type="PANTHER" id="PTHR24279:SF120">
    <property type="entry name" value="CYTOCHROME P450"/>
    <property type="match status" value="1"/>
</dbReference>
<comment type="caution">
    <text evidence="9">The sequence shown here is derived from an EMBL/GenBank/DDBJ whole genome shotgun (WGS) entry which is preliminary data.</text>
</comment>
<evidence type="ECO:0000256" key="5">
    <source>
        <dbReference type="ARBA" id="ARBA00023002"/>
    </source>
</evidence>
<dbReference type="GO" id="GO:0005506">
    <property type="term" value="F:iron ion binding"/>
    <property type="evidence" value="ECO:0007669"/>
    <property type="project" value="InterPro"/>
</dbReference>
<dbReference type="Proteomes" id="UP000494165">
    <property type="component" value="Unassembled WGS sequence"/>
</dbReference>
<evidence type="ECO:0000256" key="3">
    <source>
        <dbReference type="ARBA" id="ARBA00022617"/>
    </source>
</evidence>
<dbReference type="PRINTS" id="PR00385">
    <property type="entry name" value="P450"/>
</dbReference>
<comment type="similarity">
    <text evidence="2">Belongs to the cytochrome P450 family.</text>
</comment>
<name>A0A8S1CB21_9INSE</name>
<dbReference type="InterPro" id="IPR017972">
    <property type="entry name" value="Cyt_P450_CS"/>
</dbReference>
<keyword evidence="3 8" id="KW-0349">Heme</keyword>
<keyword evidence="5" id="KW-0560">Oxidoreductase</keyword>
<gene>
    <name evidence="9" type="ORF">CLODIP_2_CD14423</name>
</gene>
<evidence type="ECO:0000256" key="6">
    <source>
        <dbReference type="ARBA" id="ARBA00023004"/>
    </source>
</evidence>
<dbReference type="InterPro" id="IPR050479">
    <property type="entry name" value="CYP11_CYP27_families"/>
</dbReference>
<proteinExistence type="inferred from homology"/>
<evidence type="ECO:0000256" key="4">
    <source>
        <dbReference type="ARBA" id="ARBA00022723"/>
    </source>
</evidence>
<dbReference type="PROSITE" id="PS00086">
    <property type="entry name" value="CYTOCHROME_P450"/>
    <property type="match status" value="2"/>
</dbReference>
<dbReference type="SUPFAM" id="SSF48264">
    <property type="entry name" value="Cytochrome P450"/>
    <property type="match status" value="2"/>
</dbReference>
<dbReference type="GO" id="GO:0020037">
    <property type="term" value="F:heme binding"/>
    <property type="evidence" value="ECO:0007669"/>
    <property type="project" value="InterPro"/>
</dbReference>
<evidence type="ECO:0008006" key="11">
    <source>
        <dbReference type="Google" id="ProtNLM"/>
    </source>
</evidence>
<keyword evidence="6 8" id="KW-0408">Iron</keyword>
<organism evidence="9 10">
    <name type="scientific">Cloeon dipterum</name>
    <dbReference type="NCBI Taxonomy" id="197152"/>
    <lineage>
        <taxon>Eukaryota</taxon>
        <taxon>Metazoa</taxon>
        <taxon>Ecdysozoa</taxon>
        <taxon>Arthropoda</taxon>
        <taxon>Hexapoda</taxon>
        <taxon>Insecta</taxon>
        <taxon>Pterygota</taxon>
        <taxon>Palaeoptera</taxon>
        <taxon>Ephemeroptera</taxon>
        <taxon>Pisciforma</taxon>
        <taxon>Baetidae</taxon>
        <taxon>Cloeon</taxon>
    </lineage>
</organism>
<dbReference type="InterPro" id="IPR002401">
    <property type="entry name" value="Cyt_P450_E_grp-I"/>
</dbReference>
<evidence type="ECO:0000256" key="2">
    <source>
        <dbReference type="ARBA" id="ARBA00010617"/>
    </source>
</evidence>
<dbReference type="PRINTS" id="PR00463">
    <property type="entry name" value="EP450I"/>
</dbReference>
<dbReference type="FunFam" id="1.10.630.10:FF:000006">
    <property type="entry name" value="Cytochrome P450 302a1, mitochondrial"/>
    <property type="match status" value="2"/>
</dbReference>
<dbReference type="GO" id="GO:0004497">
    <property type="term" value="F:monooxygenase activity"/>
    <property type="evidence" value="ECO:0007669"/>
    <property type="project" value="UniProtKB-KW"/>
</dbReference>
<keyword evidence="10" id="KW-1185">Reference proteome</keyword>
<feature type="binding site" description="axial binding residue" evidence="8">
    <location>
        <position position="477"/>
    </location>
    <ligand>
        <name>heme</name>
        <dbReference type="ChEBI" id="CHEBI:30413"/>
    </ligand>
    <ligandPart>
        <name>Fe</name>
        <dbReference type="ChEBI" id="CHEBI:18248"/>
    </ligandPart>
</feature>
<reference evidence="9 10" key="1">
    <citation type="submission" date="2020-04" db="EMBL/GenBank/DDBJ databases">
        <authorList>
            <person name="Alioto T."/>
            <person name="Alioto T."/>
            <person name="Gomez Garrido J."/>
        </authorList>
    </citation>
    <scope>NUCLEOTIDE SEQUENCE [LARGE SCALE GENOMIC DNA]</scope>
</reference>
<accession>A0A8S1CB21</accession>
<evidence type="ECO:0000313" key="10">
    <source>
        <dbReference type="Proteomes" id="UP000494165"/>
    </source>
</evidence>
<sequence>MFAKNVLPNPWIWRSLSLSKRNRSTVATAFSPNISSPVRSYDEIPGPKSLPLIGNAWRFLPFVGTFDMTNFFKWSNSLLNEYGKIVRISNLPGRRDMVLLFDPDMIADVYKNEGQWPERFVLQSVKQFREKVRPDFFEGFQGLVNENGEKWQQARTVVNQPMMKIDVSNQYIPKSDEVAKDFVKLVKLLRNDKMEVPADFKNEINKWALESISLIALDTRLGCLEPNLAPDSEAQRMIDAVINVFSLSFDLDFKIPFWKFINTPAWKNFVKYEEEVLQISYKYVKQAMRKMGDINAPETPNMSVLQRILKRDPHVKRAVITGMDIILAGVDTTSNSAAMILYYLAKNPGAQEKLYQEVKSIVPEDPNECITAAHMNKMNYMRACLKESMRLAPVTVGNARLIDKDITLGNYLIPKNKADLFMFNSTLYLQDEYFPDAKQFIPERWIRSESAECPVSKKAFETHPYVYKPFGHGVRQCPGMRFANMEMESLVARMLLSFKLEWHQPDVKLVSKAIQGPDSPLKLYDEIPGPKSLPLIGNAWRFLPLIGTFDMSNFFKWSHSLLNEYGKIVRISNLPGRKDMILLFDPDMIAEVYKNEGQWPERFVMKSITYFREKVRPDFFEGFQGLINENGEKWQQSRTVVNQPIMRIEVSNQYIPKTDEVAKDFVKLVKMLRNDKLETPPDFKNEFSKWALESIALIALDTRLGCLEPNLAKDSEAQRMIDAVVNGFDLMFDLEFKIPFWKFMNTPSWKKFVKCEEEILEISHKYVERAMNKMREINAPETPEMSVLQRMLKRSPNTKRAVITGMDIILAGVDTTSNSAAMVLYYLGKNPDVQEKLYQEVKSVVPEDPNESITAAHMEKINYMKACLKESMRFAPVAVGNARLINKDMVLGNYMIPKNKADFFMFNSTLYLQDEYFPEAKQFIPERWIRSESTKCPVSRKAFEINPYVYQPFGYGVRQCPGMRFATMEMASLVARMMLLNFKIEWYQPDVKLVSKAVQGPESPLRYTLIDRN</sequence>
<keyword evidence="4 8" id="KW-0479">Metal-binding</keyword>
<dbReference type="InterPro" id="IPR001128">
    <property type="entry name" value="Cyt_P450"/>
</dbReference>
<dbReference type="GO" id="GO:0016705">
    <property type="term" value="F:oxidoreductase activity, acting on paired donors, with incorporation or reduction of molecular oxygen"/>
    <property type="evidence" value="ECO:0007669"/>
    <property type="project" value="InterPro"/>
</dbReference>
<evidence type="ECO:0000313" key="9">
    <source>
        <dbReference type="EMBL" id="CAB3362649.1"/>
    </source>
</evidence>
<dbReference type="CDD" id="cd11054">
    <property type="entry name" value="CYP24A1-like"/>
    <property type="match status" value="2"/>
</dbReference>
<dbReference type="OrthoDB" id="3945418at2759"/>